<gene>
    <name evidence="1" type="ORF">H0A68_19030</name>
</gene>
<dbReference type="AlphaFoldDB" id="A0A853FFW2"/>
<evidence type="ECO:0000313" key="2">
    <source>
        <dbReference type="Proteomes" id="UP000580517"/>
    </source>
</evidence>
<name>A0A853FFW2_9BURK</name>
<dbReference type="RefSeq" id="WP_129971546.1">
    <property type="nucleotide sequence ID" value="NZ_JACCEW010000009.1"/>
</dbReference>
<sequence length="69" mass="6990">MANIKLALAGNAPVSSVASRAVRRHSAGTRAALAAKAFLSAVNKADRALAGYMADLAKARSQGEASAKH</sequence>
<keyword evidence="2" id="KW-1185">Reference proteome</keyword>
<evidence type="ECO:0000313" key="1">
    <source>
        <dbReference type="EMBL" id="NYT38973.1"/>
    </source>
</evidence>
<comment type="caution">
    <text evidence="1">The sequence shown here is derived from an EMBL/GenBank/DDBJ whole genome shotgun (WGS) entry which is preliminary data.</text>
</comment>
<organism evidence="1 2">
    <name type="scientific">Allopusillimonas soli</name>
    <dbReference type="NCBI Taxonomy" id="659016"/>
    <lineage>
        <taxon>Bacteria</taxon>
        <taxon>Pseudomonadati</taxon>
        <taxon>Pseudomonadota</taxon>
        <taxon>Betaproteobacteria</taxon>
        <taxon>Burkholderiales</taxon>
        <taxon>Alcaligenaceae</taxon>
        <taxon>Allopusillimonas</taxon>
    </lineage>
</organism>
<proteinExistence type="predicted"/>
<dbReference type="EMBL" id="JACCEW010000009">
    <property type="protein sequence ID" value="NYT38973.1"/>
    <property type="molecule type" value="Genomic_DNA"/>
</dbReference>
<reference evidence="1 2" key="1">
    <citation type="submission" date="2020-07" db="EMBL/GenBank/DDBJ databases">
        <title>Taxonomic revisions and descriptions of new bacterial species based on genomic comparisons in the high-G+C-content subgroup of the family Alcaligenaceae.</title>
        <authorList>
            <person name="Szabo A."/>
            <person name="Felfoldi T."/>
        </authorList>
    </citation>
    <scope>NUCLEOTIDE SEQUENCE [LARGE SCALE GENOMIC DNA]</scope>
    <source>
        <strain evidence="1 2">DSM 25264</strain>
    </source>
</reference>
<dbReference type="Proteomes" id="UP000580517">
    <property type="component" value="Unassembled WGS sequence"/>
</dbReference>
<protein>
    <submittedName>
        <fullName evidence="1">Uncharacterized protein</fullName>
    </submittedName>
</protein>
<accession>A0A853FFW2</accession>